<reference evidence="2" key="1">
    <citation type="journal article" date="2013" name="Nature">
        <title>The genomes of four tapeworm species reveal adaptations to parasitism.</title>
        <authorList>
            <person name="Tsai I.J."/>
            <person name="Zarowiecki M."/>
            <person name="Holroyd N."/>
            <person name="Garciarrubio A."/>
            <person name="Sanchez-Flores A."/>
            <person name="Brooks K.L."/>
            <person name="Tracey A."/>
            <person name="Bobes R.J."/>
            <person name="Fragoso G."/>
            <person name="Sciutto E."/>
            <person name="Aslett M."/>
            <person name="Beasley H."/>
            <person name="Bennett H.M."/>
            <person name="Cai J."/>
            <person name="Camicia F."/>
            <person name="Clark R."/>
            <person name="Cucher M."/>
            <person name="De Silva N."/>
            <person name="Day T.A."/>
            <person name="Deplazes P."/>
            <person name="Estrada K."/>
            <person name="Fernandez C."/>
            <person name="Holland P.W."/>
            <person name="Hou J."/>
            <person name="Hu S."/>
            <person name="Huckvale T."/>
            <person name="Hung S.S."/>
            <person name="Kamenetzky L."/>
            <person name="Keane J.A."/>
            <person name="Kiss F."/>
            <person name="Koziol U."/>
            <person name="Lambert O."/>
            <person name="Liu K."/>
            <person name="Luo X."/>
            <person name="Luo Y."/>
            <person name="Macchiaroli N."/>
            <person name="Nichol S."/>
            <person name="Paps J."/>
            <person name="Parkinson J."/>
            <person name="Pouchkina-Stantcheva N."/>
            <person name="Riddiford N."/>
            <person name="Rosenzvit M."/>
            <person name="Salinas G."/>
            <person name="Wasmuth J.D."/>
            <person name="Zamanian M."/>
            <person name="Zheng Y."/>
            <person name="Cai X."/>
            <person name="Soberon X."/>
            <person name="Olson P.D."/>
            <person name="Laclette J.P."/>
            <person name="Brehm K."/>
            <person name="Berriman M."/>
            <person name="Garciarrubio A."/>
            <person name="Bobes R.J."/>
            <person name="Fragoso G."/>
            <person name="Sanchez-Flores A."/>
            <person name="Estrada K."/>
            <person name="Cevallos M.A."/>
            <person name="Morett E."/>
            <person name="Gonzalez V."/>
            <person name="Portillo T."/>
            <person name="Ochoa-Leyva A."/>
            <person name="Jose M.V."/>
            <person name="Sciutto E."/>
            <person name="Landa A."/>
            <person name="Jimenez L."/>
            <person name="Valdes V."/>
            <person name="Carrero J.C."/>
            <person name="Larralde C."/>
            <person name="Morales-Montor J."/>
            <person name="Limon-Lason J."/>
            <person name="Soberon X."/>
            <person name="Laclette J.P."/>
        </authorList>
    </citation>
    <scope>NUCLEOTIDE SEQUENCE [LARGE SCALE GENOMIC DNA]</scope>
</reference>
<name>A0A068YBD3_ECHMU</name>
<dbReference type="EMBL" id="LN902842">
    <property type="protein sequence ID" value="CDS42105.1"/>
    <property type="molecule type" value="Genomic_DNA"/>
</dbReference>
<proteinExistence type="predicted"/>
<accession>A0A068YBD3</accession>
<sequence>MHTHTTIIALSVDNPRLSRSFGVHDTWYCAGPSSLLLHTCTHVGHLVCICFHPPLFPLLLILCVCRRVHVRAYSRDPADCVKCFFLAP</sequence>
<evidence type="ECO:0000313" key="3">
    <source>
        <dbReference type="Proteomes" id="UP000017246"/>
    </source>
</evidence>
<reference evidence="2" key="2">
    <citation type="submission" date="2015-11" db="EMBL/GenBank/DDBJ databases">
        <authorList>
            <person name="Zhang Y."/>
            <person name="Guo Z."/>
        </authorList>
    </citation>
    <scope>NUCLEOTIDE SEQUENCE</scope>
</reference>
<evidence type="ECO:0000256" key="1">
    <source>
        <dbReference type="SAM" id="Phobius"/>
    </source>
</evidence>
<keyword evidence="3" id="KW-1185">Reference proteome</keyword>
<keyword evidence="1" id="KW-0812">Transmembrane</keyword>
<organism evidence="2 3">
    <name type="scientific">Echinococcus multilocularis</name>
    <name type="common">Fox tapeworm</name>
    <dbReference type="NCBI Taxonomy" id="6211"/>
    <lineage>
        <taxon>Eukaryota</taxon>
        <taxon>Metazoa</taxon>
        <taxon>Spiralia</taxon>
        <taxon>Lophotrochozoa</taxon>
        <taxon>Platyhelminthes</taxon>
        <taxon>Cestoda</taxon>
        <taxon>Eucestoda</taxon>
        <taxon>Cyclophyllidea</taxon>
        <taxon>Taeniidae</taxon>
        <taxon>Echinococcus</taxon>
    </lineage>
</organism>
<keyword evidence="1" id="KW-0472">Membrane</keyword>
<protein>
    <submittedName>
        <fullName evidence="2">Expressed protein</fullName>
    </submittedName>
</protein>
<gene>
    <name evidence="2" type="ORF">EmuJ_000980400</name>
</gene>
<evidence type="ECO:0000313" key="2">
    <source>
        <dbReference type="EMBL" id="CDS42105.1"/>
    </source>
</evidence>
<dbReference type="AlphaFoldDB" id="A0A068YBD3"/>
<keyword evidence="1" id="KW-1133">Transmembrane helix</keyword>
<dbReference type="Proteomes" id="UP000017246">
    <property type="component" value="Unassembled WGS sequence"/>
</dbReference>
<feature type="transmembrane region" description="Helical" evidence="1">
    <location>
        <begin position="43"/>
        <end position="65"/>
    </location>
</feature>